<dbReference type="EMBL" id="JAFEMC010000003">
    <property type="protein sequence ID" value="MBM6576863.1"/>
    <property type="molecule type" value="Genomic_DNA"/>
</dbReference>
<dbReference type="RefSeq" id="WP_204198975.1">
    <property type="nucleotide sequence ID" value="NZ_JAFEMC010000003.1"/>
</dbReference>
<reference evidence="3 4" key="1">
    <citation type="submission" date="2020-12" db="EMBL/GenBank/DDBJ databases">
        <title>Sphingomonas sp.</title>
        <authorList>
            <person name="Kim M.K."/>
        </authorList>
    </citation>
    <scope>NUCLEOTIDE SEQUENCE [LARGE SCALE GENOMIC DNA]</scope>
    <source>
        <strain evidence="3 4">BT552</strain>
    </source>
</reference>
<dbReference type="InterPro" id="IPR013424">
    <property type="entry name" value="Ice-binding_C"/>
</dbReference>
<feature type="chain" id="PRO_5046701175" evidence="1">
    <location>
        <begin position="21"/>
        <end position="196"/>
    </location>
</feature>
<feature type="signal peptide" evidence="1">
    <location>
        <begin position="1"/>
        <end position="20"/>
    </location>
</feature>
<proteinExistence type="predicted"/>
<comment type="caution">
    <text evidence="3">The sequence shown here is derived from an EMBL/GenBank/DDBJ whole genome shotgun (WGS) entry which is preliminary data.</text>
</comment>
<accession>A0ABS2D7E9</accession>
<evidence type="ECO:0000256" key="1">
    <source>
        <dbReference type="SAM" id="SignalP"/>
    </source>
</evidence>
<evidence type="ECO:0000313" key="3">
    <source>
        <dbReference type="EMBL" id="MBM6576863.1"/>
    </source>
</evidence>
<keyword evidence="1" id="KW-0732">Signal</keyword>
<dbReference type="NCBIfam" id="NF035944">
    <property type="entry name" value="PEPxxWA-CTERM"/>
    <property type="match status" value="1"/>
</dbReference>
<gene>
    <name evidence="3" type="ORF">ILT43_10790</name>
</gene>
<dbReference type="Proteomes" id="UP000763641">
    <property type="component" value="Unassembled WGS sequence"/>
</dbReference>
<sequence>MIKYLGAVAALALWSGAAEARVVTIEYATTTGILGGDVSGRFTFDTRTAFSERRIVQGIETANYGGSPTWVHTFDLFGEVFTRPMFIQISDQFFGDLIQFFSEVPGIPVSVAFTLQYGVGARPTLDLPETGYEDAVLSAVTFYGVSGPISGDLARYSVSYANSVPEPATWAMMIGGIGMVGGALRRRSRNALAAAA</sequence>
<organism evidence="3 4">
    <name type="scientific">Sphingomonas longa</name>
    <dbReference type="NCBI Taxonomy" id="2778730"/>
    <lineage>
        <taxon>Bacteria</taxon>
        <taxon>Pseudomonadati</taxon>
        <taxon>Pseudomonadota</taxon>
        <taxon>Alphaproteobacteria</taxon>
        <taxon>Sphingomonadales</taxon>
        <taxon>Sphingomonadaceae</taxon>
        <taxon>Sphingomonas</taxon>
    </lineage>
</organism>
<feature type="domain" description="Ice-binding protein C-terminal" evidence="2">
    <location>
        <begin position="163"/>
        <end position="187"/>
    </location>
</feature>
<dbReference type="Pfam" id="PF07589">
    <property type="entry name" value="PEP-CTERM"/>
    <property type="match status" value="1"/>
</dbReference>
<dbReference type="NCBIfam" id="TIGR02595">
    <property type="entry name" value="PEP_CTERM"/>
    <property type="match status" value="1"/>
</dbReference>
<evidence type="ECO:0000259" key="2">
    <source>
        <dbReference type="Pfam" id="PF07589"/>
    </source>
</evidence>
<protein>
    <submittedName>
        <fullName evidence="3">PEPxxWA-CTERM sorting domain-containing protein</fullName>
    </submittedName>
</protein>
<evidence type="ECO:0000313" key="4">
    <source>
        <dbReference type="Proteomes" id="UP000763641"/>
    </source>
</evidence>
<keyword evidence="4" id="KW-1185">Reference proteome</keyword>
<name>A0ABS2D7E9_9SPHN</name>